<dbReference type="GO" id="GO:0005737">
    <property type="term" value="C:cytoplasm"/>
    <property type="evidence" value="ECO:0007669"/>
    <property type="project" value="TreeGrafter"/>
</dbReference>
<feature type="domain" description="BLOC-2 complex member HPS3 N-terminal" evidence="1">
    <location>
        <begin position="1"/>
        <end position="201"/>
    </location>
</feature>
<dbReference type="EMBL" id="FR907767">
    <property type="protein sequence ID" value="CDQ87260.1"/>
    <property type="molecule type" value="Genomic_DNA"/>
</dbReference>
<reference evidence="2" key="2">
    <citation type="submission" date="2014-03" db="EMBL/GenBank/DDBJ databases">
        <authorList>
            <person name="Genoscope - CEA"/>
        </authorList>
    </citation>
    <scope>NUCLEOTIDE SEQUENCE</scope>
</reference>
<organism evidence="2 3">
    <name type="scientific">Oncorhynchus mykiss</name>
    <name type="common">Rainbow trout</name>
    <name type="synonym">Salmo gairdneri</name>
    <dbReference type="NCBI Taxonomy" id="8022"/>
    <lineage>
        <taxon>Eukaryota</taxon>
        <taxon>Metazoa</taxon>
        <taxon>Chordata</taxon>
        <taxon>Craniata</taxon>
        <taxon>Vertebrata</taxon>
        <taxon>Euteleostomi</taxon>
        <taxon>Actinopterygii</taxon>
        <taxon>Neopterygii</taxon>
        <taxon>Teleostei</taxon>
        <taxon>Protacanthopterygii</taxon>
        <taxon>Salmoniformes</taxon>
        <taxon>Salmonidae</taxon>
        <taxon>Salmoninae</taxon>
        <taxon>Oncorhynchus</taxon>
    </lineage>
</organism>
<dbReference type="AlphaFoldDB" id="A0A060YDR2"/>
<evidence type="ECO:0000313" key="2">
    <source>
        <dbReference type="EMBL" id="CDQ87260.1"/>
    </source>
</evidence>
<dbReference type="PaxDb" id="8022-A0A060YDR2"/>
<dbReference type="InterPro" id="IPR017216">
    <property type="entry name" value="HPS3"/>
</dbReference>
<protein>
    <recommendedName>
        <fullName evidence="1">BLOC-2 complex member HPS3 N-terminal domain-containing protein</fullName>
    </recommendedName>
</protein>
<dbReference type="STRING" id="8022.A0A060YDR2"/>
<name>A0A060YDR2_ONCMY</name>
<dbReference type="InterPro" id="IPR029437">
    <property type="entry name" value="HPS3_N"/>
</dbReference>
<dbReference type="Pfam" id="PF14761">
    <property type="entry name" value="HPS3_N"/>
    <property type="match status" value="1"/>
</dbReference>
<gene>
    <name evidence="2" type="ORF">GSONMT00022834001</name>
</gene>
<dbReference type="Proteomes" id="UP000193380">
    <property type="component" value="Unassembled WGS sequence"/>
</dbReference>
<evidence type="ECO:0000313" key="3">
    <source>
        <dbReference type="Proteomes" id="UP000193380"/>
    </source>
</evidence>
<reference evidence="2" key="1">
    <citation type="journal article" date="2014" name="Nat. Commun.">
        <title>The rainbow trout genome provides novel insights into evolution after whole-genome duplication in vertebrates.</title>
        <authorList>
            <person name="Berthelot C."/>
            <person name="Brunet F."/>
            <person name="Chalopin D."/>
            <person name="Juanchich A."/>
            <person name="Bernard M."/>
            <person name="Noel B."/>
            <person name="Bento P."/>
            <person name="Da Silva C."/>
            <person name="Labadie K."/>
            <person name="Alberti A."/>
            <person name="Aury J.M."/>
            <person name="Louis A."/>
            <person name="Dehais P."/>
            <person name="Bardou P."/>
            <person name="Montfort J."/>
            <person name="Klopp C."/>
            <person name="Cabau C."/>
            <person name="Gaspin C."/>
            <person name="Thorgaard G.H."/>
            <person name="Boussaha M."/>
            <person name="Quillet E."/>
            <person name="Guyomard R."/>
            <person name="Galiana D."/>
            <person name="Bobe J."/>
            <person name="Volff J.N."/>
            <person name="Genet C."/>
            <person name="Wincker P."/>
            <person name="Jaillon O."/>
            <person name="Roest Crollius H."/>
            <person name="Guiguen Y."/>
        </authorList>
    </citation>
    <scope>NUCLEOTIDE SEQUENCE [LARGE SCALE GENOMIC DNA]</scope>
</reference>
<evidence type="ECO:0000259" key="1">
    <source>
        <dbReference type="Pfam" id="PF14761"/>
    </source>
</evidence>
<sequence length="233" mass="25551">MEIIEIPLFERPLCVACCGVTGDLLVGCPKSLVLFSLKRQALNDKLSILDFERCLIIHLPGLSPQQVGMDVAICAGYIAMQTELEVLVVKLERLPGAAFTQKSADKKPQDHSLVPQDMITGAEHDNETGCVYTVLYSPEGRREGLAGHRDHDDFFIFPKHQELLGDRAKDCGVKISLEWTGMESEARGNLIITYILYRCVSVCVCVCVCLCVCVCVSVCVCVCVSVCVCLCVC</sequence>
<feature type="non-terminal residue" evidence="2">
    <location>
        <position position="233"/>
    </location>
</feature>
<dbReference type="PANTHER" id="PTHR28633">
    <property type="entry name" value="HERMANSKY-PUDLAK SYNDROME 3 PROTEIN"/>
    <property type="match status" value="1"/>
</dbReference>
<accession>A0A060YDR2</accession>
<dbReference type="PANTHER" id="PTHR28633:SF1">
    <property type="entry name" value="BLOC-2 COMPLEX MEMBER HPS3"/>
    <property type="match status" value="1"/>
</dbReference>
<proteinExistence type="predicted"/>